<name>A0A127JZI8_9BURK</name>
<dbReference type="InterPro" id="IPR023198">
    <property type="entry name" value="PGP-like_dom2"/>
</dbReference>
<dbReference type="Gene3D" id="1.10.150.240">
    <property type="entry name" value="Putative phosphatase, domain 2"/>
    <property type="match status" value="1"/>
</dbReference>
<protein>
    <submittedName>
        <fullName evidence="1">Uncharacterized protein</fullName>
    </submittedName>
</protein>
<dbReference type="AlphaFoldDB" id="A0A127JZI8"/>
<evidence type="ECO:0000313" key="2">
    <source>
        <dbReference type="Proteomes" id="UP000070433"/>
    </source>
</evidence>
<dbReference type="Proteomes" id="UP000070433">
    <property type="component" value="Chromosome"/>
</dbReference>
<accession>A0A127JZI8</accession>
<gene>
    <name evidence="1" type="ORF">UC35_10225</name>
</gene>
<organism evidence="1 2">
    <name type="scientific">Ramlibacter tataouinensis</name>
    <dbReference type="NCBI Taxonomy" id="94132"/>
    <lineage>
        <taxon>Bacteria</taxon>
        <taxon>Pseudomonadati</taxon>
        <taxon>Pseudomonadota</taxon>
        <taxon>Betaproteobacteria</taxon>
        <taxon>Burkholderiales</taxon>
        <taxon>Comamonadaceae</taxon>
        <taxon>Ramlibacter</taxon>
    </lineage>
</organism>
<sequence length="94" mass="11010">MTSTETALDAYHAAFYELGLRWHWDRATYDALLRHSPDPQARIRHYIETRQPHLLKAYDAAFLATAIHERVLRYKPCAHRRFDWAQATACEVGV</sequence>
<dbReference type="EMBL" id="CP010951">
    <property type="protein sequence ID" value="AMO25371.1"/>
    <property type="molecule type" value="Genomic_DNA"/>
</dbReference>
<evidence type="ECO:0000313" key="1">
    <source>
        <dbReference type="EMBL" id="AMO25371.1"/>
    </source>
</evidence>
<proteinExistence type="predicted"/>
<reference evidence="1 2" key="1">
    <citation type="journal article" date="2014" name="Int. J. Syst. Evol. Microbiol.">
        <title>Ramlibacter solisilvae sp. nov., isolated from forest soil, and emended description of the genus Ramlibacter.</title>
        <authorList>
            <person name="Lee H.J."/>
            <person name="Lee S.H."/>
            <person name="Lee S.S."/>
            <person name="Lee J.S."/>
            <person name="Kim Y."/>
            <person name="Kim S.C."/>
            <person name="Jeon C.O."/>
        </authorList>
    </citation>
    <scope>NUCLEOTIDE SEQUENCE [LARGE SCALE GENOMIC DNA]</scope>
    <source>
        <strain evidence="1 2">5-10</strain>
    </source>
</reference>
<keyword evidence="2" id="KW-1185">Reference proteome</keyword>